<accession>E7C2U6</accession>
<proteinExistence type="inferred from homology"/>
<dbReference type="PRINTS" id="PR00081">
    <property type="entry name" value="GDHRDH"/>
</dbReference>
<name>E7C2U6_9GAMM</name>
<comment type="similarity">
    <text evidence="1">Belongs to the short-chain dehydrogenases/reductases (SDR) family.</text>
</comment>
<protein>
    <submittedName>
        <fullName evidence="3">Dehydrogenases with different specificities (Related to short-chain alcohol dehydrogenases)</fullName>
    </submittedName>
</protein>
<evidence type="ECO:0000256" key="1">
    <source>
        <dbReference type="ARBA" id="ARBA00006484"/>
    </source>
</evidence>
<keyword evidence="2" id="KW-0560">Oxidoreductase</keyword>
<reference evidence="3" key="1">
    <citation type="submission" date="2010-01" db="EMBL/GenBank/DDBJ databases">
        <title>Genome fragments of uncultured bacteria from the North Pacific subtropical Gyre.</title>
        <authorList>
            <person name="Pham V.D."/>
            <person name="Delong E.F."/>
        </authorList>
    </citation>
    <scope>NUCLEOTIDE SEQUENCE</scope>
</reference>
<dbReference type="PANTHER" id="PTHR44196:SF1">
    <property type="entry name" value="DEHYDROGENASE_REDUCTASE SDR FAMILY MEMBER 7B"/>
    <property type="match status" value="1"/>
</dbReference>
<dbReference type="PROSITE" id="PS00061">
    <property type="entry name" value="ADH_SHORT"/>
    <property type="match status" value="1"/>
</dbReference>
<dbReference type="InterPro" id="IPR036291">
    <property type="entry name" value="NAD(P)-bd_dom_sf"/>
</dbReference>
<dbReference type="InterPro" id="IPR002347">
    <property type="entry name" value="SDR_fam"/>
</dbReference>
<dbReference type="GO" id="GO:0016020">
    <property type="term" value="C:membrane"/>
    <property type="evidence" value="ECO:0007669"/>
    <property type="project" value="TreeGrafter"/>
</dbReference>
<evidence type="ECO:0000256" key="2">
    <source>
        <dbReference type="ARBA" id="ARBA00023002"/>
    </source>
</evidence>
<organism evidence="3">
    <name type="scientific">uncultured gamma proteobacterium HF0130_22O14</name>
    <dbReference type="NCBI Taxonomy" id="723567"/>
    <lineage>
        <taxon>Bacteria</taxon>
        <taxon>Pseudomonadati</taxon>
        <taxon>Pseudomonadota</taxon>
        <taxon>Gammaproteobacteria</taxon>
        <taxon>environmental samples</taxon>
    </lineage>
</organism>
<dbReference type="GO" id="GO:0016491">
    <property type="term" value="F:oxidoreductase activity"/>
    <property type="evidence" value="ECO:0007669"/>
    <property type="project" value="UniProtKB-KW"/>
</dbReference>
<dbReference type="EMBL" id="GU567965">
    <property type="protein sequence ID" value="ADI21770.1"/>
    <property type="molecule type" value="Genomic_DNA"/>
</dbReference>
<dbReference type="SUPFAM" id="SSF51735">
    <property type="entry name" value="NAD(P)-binding Rossmann-fold domains"/>
    <property type="match status" value="1"/>
</dbReference>
<dbReference type="Gene3D" id="3.40.50.720">
    <property type="entry name" value="NAD(P)-binding Rossmann-like Domain"/>
    <property type="match status" value="1"/>
</dbReference>
<dbReference type="InterPro" id="IPR020904">
    <property type="entry name" value="Sc_DH/Rdtase_CS"/>
</dbReference>
<evidence type="ECO:0000313" key="3">
    <source>
        <dbReference type="EMBL" id="ADI21770.1"/>
    </source>
</evidence>
<dbReference type="AlphaFoldDB" id="E7C2U6"/>
<sequence length="247" mass="27015">MESKLKVFITGASSGIGSALAEEYAKQGAIIGLAARRQDKLQKIKSNCETLGAEAVVTYNLDVTNEEESMNVAKDFTHLKKEGIDVVIANAGVAFSDGLSSGNPKQINQTLAINILGVTNTIVPFVPEMKKQKSGSLVIISSIASFTAPPYFGGYAASKVAVRRLGDTWRRSLKKYKIDVTTICPGYIKSEMTDVNEFKMPFLMDTDLAAQKMIKAIESGKKTYILPWQWRPIIALSRLFGQKLSKI</sequence>
<dbReference type="PANTHER" id="PTHR44196">
    <property type="entry name" value="DEHYDROGENASE/REDUCTASE SDR FAMILY MEMBER 7B"/>
    <property type="match status" value="1"/>
</dbReference>
<dbReference type="Pfam" id="PF00106">
    <property type="entry name" value="adh_short"/>
    <property type="match status" value="1"/>
</dbReference>